<proteinExistence type="predicted"/>
<name>A0A550C4G3_9AGAR</name>
<dbReference type="AlphaFoldDB" id="A0A550C4G3"/>
<reference evidence="1 2" key="1">
    <citation type="journal article" date="2019" name="New Phytol.">
        <title>Comparative genomics reveals unique wood-decay strategies and fruiting body development in the Schizophyllaceae.</title>
        <authorList>
            <person name="Almasi E."/>
            <person name="Sahu N."/>
            <person name="Krizsan K."/>
            <person name="Balint B."/>
            <person name="Kovacs G.M."/>
            <person name="Kiss B."/>
            <person name="Cseklye J."/>
            <person name="Drula E."/>
            <person name="Henrissat B."/>
            <person name="Nagy I."/>
            <person name="Chovatia M."/>
            <person name="Adam C."/>
            <person name="LaButti K."/>
            <person name="Lipzen A."/>
            <person name="Riley R."/>
            <person name="Grigoriev I.V."/>
            <person name="Nagy L.G."/>
        </authorList>
    </citation>
    <scope>NUCLEOTIDE SEQUENCE [LARGE SCALE GENOMIC DNA]</scope>
    <source>
        <strain evidence="1 2">NL-1724</strain>
    </source>
</reference>
<evidence type="ECO:0000313" key="2">
    <source>
        <dbReference type="Proteomes" id="UP000320762"/>
    </source>
</evidence>
<comment type="caution">
    <text evidence="1">The sequence shown here is derived from an EMBL/GenBank/DDBJ whole genome shotgun (WGS) entry which is preliminary data.</text>
</comment>
<organism evidence="1 2">
    <name type="scientific">Schizophyllum amplum</name>
    <dbReference type="NCBI Taxonomy" id="97359"/>
    <lineage>
        <taxon>Eukaryota</taxon>
        <taxon>Fungi</taxon>
        <taxon>Dikarya</taxon>
        <taxon>Basidiomycota</taxon>
        <taxon>Agaricomycotina</taxon>
        <taxon>Agaricomycetes</taxon>
        <taxon>Agaricomycetidae</taxon>
        <taxon>Agaricales</taxon>
        <taxon>Schizophyllaceae</taxon>
        <taxon>Schizophyllum</taxon>
    </lineage>
</organism>
<protein>
    <submittedName>
        <fullName evidence="1">Uncharacterized protein</fullName>
    </submittedName>
</protein>
<gene>
    <name evidence="1" type="ORF">BD626DRAFT_606828</name>
</gene>
<dbReference type="EMBL" id="VDMD01000026">
    <property type="protein sequence ID" value="TRM59682.1"/>
    <property type="molecule type" value="Genomic_DNA"/>
</dbReference>
<sequence>MTTSPSGLAQELATMQALSHLADKIVGLRPLSPGEDQESAFLSLQDILGDRSRLAFYALKTEPPSDSLAHHGELVQVIVVSMGIFSSITNVSRHESRYYSLQTPLRALWPHIIKWAALLHPIDNHVMQYFIRSGRNVSSGILQAYFMIVSDKTHSKSFLRANPAVAKQALDLWIHFPKCIKPASLDGSVSTNSTIQIVRLLHSAFVHRAGQPTAEDRALFVEELLRVAGSKRALYHAFAQQTHFLTSLDFQREVHPTLATIWDDHYNLLINMVEMPELARSKIPATTIHSVVYAASKCLTRREMHYGVLPALRFLNSLLRMAKSNAPLAHAVDAGVFDVFSEMREGRKPGDDDHVRLFARLLCAGMYHARVARAFVRRHPDIIHAPEPGSAPLTPRMALWRDITRVLNDARALYSTAYRRKRWQTVMEDRIAGACRYVRAQTPSTALGAVSVCIGPRISTRAAAPRALGDCTVRILSLADTLFICIAVRSYIDCNAATVERELSSLRIKQPPKCPQLVKQAVVRVDITDVLPDARHEVDVRTTYFPDAPPNASASVVVEVVLRAGKTSATRVLPFTIRRDELKAAGTAISRSSKPARSSAR</sequence>
<dbReference type="OrthoDB" id="2882433at2759"/>
<accession>A0A550C4G3</accession>
<keyword evidence="2" id="KW-1185">Reference proteome</keyword>
<dbReference type="Proteomes" id="UP000320762">
    <property type="component" value="Unassembled WGS sequence"/>
</dbReference>
<evidence type="ECO:0000313" key="1">
    <source>
        <dbReference type="EMBL" id="TRM59682.1"/>
    </source>
</evidence>